<dbReference type="Gene3D" id="3.40.190.10">
    <property type="entry name" value="Periplasmic binding protein-like II"/>
    <property type="match status" value="2"/>
</dbReference>
<sequence>MLLLSPVVSAAQQQLIILTSFSEPVSQQFKSAFERQYPDIEVRFINKKTSAALSHLEKGMKPVPDLFMASAVDAFEWLTERGLLLPYQAATATTPPSLPYVSFAHSGYGLMWNDDYLQRYRLQAPVAWNDLLDPGFHGHIGMSSPTRSGTTHVLVETLLQQRGWDAGWAYWLELAGNLATVTARSFGVRQGY</sequence>
<proteinExistence type="predicted"/>
<dbReference type="Pfam" id="PF13343">
    <property type="entry name" value="SBP_bac_6"/>
    <property type="match status" value="1"/>
</dbReference>
<protein>
    <submittedName>
        <fullName evidence="2">ABC transporter substrate-binding protein</fullName>
    </submittedName>
</protein>
<name>A0ABW1ZZB1_9GAMM</name>
<gene>
    <name evidence="2" type="ORF">ACFQDL_10835</name>
</gene>
<dbReference type="PANTHER" id="PTHR30006:SF25">
    <property type="entry name" value="PHOSPHOGLYCERATE TRANSPORT REGULATORY PROTEIN PGTC"/>
    <property type="match status" value="1"/>
</dbReference>
<dbReference type="Proteomes" id="UP001596422">
    <property type="component" value="Unassembled WGS sequence"/>
</dbReference>
<reference evidence="3" key="1">
    <citation type="journal article" date="2019" name="Int. J. Syst. Evol. Microbiol.">
        <title>The Global Catalogue of Microorganisms (GCM) 10K type strain sequencing project: providing services to taxonomists for standard genome sequencing and annotation.</title>
        <authorList>
            <consortium name="The Broad Institute Genomics Platform"/>
            <consortium name="The Broad Institute Genome Sequencing Center for Infectious Disease"/>
            <person name="Wu L."/>
            <person name="Ma J."/>
        </authorList>
    </citation>
    <scope>NUCLEOTIDE SEQUENCE [LARGE SCALE GENOMIC DNA]</scope>
    <source>
        <strain evidence="3">NBRC 111756</strain>
    </source>
</reference>
<dbReference type="SUPFAM" id="SSF53850">
    <property type="entry name" value="Periplasmic binding protein-like II"/>
    <property type="match status" value="1"/>
</dbReference>
<evidence type="ECO:0000313" key="3">
    <source>
        <dbReference type="Proteomes" id="UP001596422"/>
    </source>
</evidence>
<dbReference type="PANTHER" id="PTHR30006">
    <property type="entry name" value="THIAMINE-BINDING PERIPLASMIC PROTEIN-RELATED"/>
    <property type="match status" value="1"/>
</dbReference>
<evidence type="ECO:0000256" key="1">
    <source>
        <dbReference type="ARBA" id="ARBA00022729"/>
    </source>
</evidence>
<dbReference type="RefSeq" id="WP_379909032.1">
    <property type="nucleotide sequence ID" value="NZ_JBHSWE010000001.1"/>
</dbReference>
<keyword evidence="3" id="KW-1185">Reference proteome</keyword>
<accession>A0ABW1ZZB1</accession>
<comment type="caution">
    <text evidence="2">The sequence shown here is derived from an EMBL/GenBank/DDBJ whole genome shotgun (WGS) entry which is preliminary data.</text>
</comment>
<organism evidence="2 3">
    <name type="scientific">Marinobacterium aestuariivivens</name>
    <dbReference type="NCBI Taxonomy" id="1698799"/>
    <lineage>
        <taxon>Bacteria</taxon>
        <taxon>Pseudomonadati</taxon>
        <taxon>Pseudomonadota</taxon>
        <taxon>Gammaproteobacteria</taxon>
        <taxon>Oceanospirillales</taxon>
        <taxon>Oceanospirillaceae</taxon>
        <taxon>Marinobacterium</taxon>
    </lineage>
</organism>
<evidence type="ECO:0000313" key="2">
    <source>
        <dbReference type="EMBL" id="MFC6670526.1"/>
    </source>
</evidence>
<dbReference type="EMBL" id="JBHSWE010000001">
    <property type="protein sequence ID" value="MFC6670526.1"/>
    <property type="molecule type" value="Genomic_DNA"/>
</dbReference>
<keyword evidence="1" id="KW-0732">Signal</keyword>